<evidence type="ECO:0000313" key="2">
    <source>
        <dbReference type="Proteomes" id="UP000251823"/>
    </source>
</evidence>
<proteinExistence type="predicted"/>
<keyword evidence="2" id="KW-1185">Reference proteome</keyword>
<name>A0ABM6X6U0_ACTPL</name>
<keyword evidence="1" id="KW-0012">Acyltransferase</keyword>
<dbReference type="InterPro" id="IPR051159">
    <property type="entry name" value="Hexapeptide_acetyltransf"/>
</dbReference>
<accession>A0ABM6X6U0</accession>
<dbReference type="SUPFAM" id="SSF51161">
    <property type="entry name" value="Trimeric LpxA-like enzymes"/>
    <property type="match status" value="1"/>
</dbReference>
<dbReference type="PANTHER" id="PTHR23416:SF78">
    <property type="entry name" value="LIPOPOLYSACCHARIDE BIOSYNTHESIS O-ACETYL TRANSFERASE WBBJ-RELATED"/>
    <property type="match status" value="1"/>
</dbReference>
<dbReference type="EMBL" id="CP030753">
    <property type="protein sequence ID" value="AXA22074.1"/>
    <property type="molecule type" value="Genomic_DNA"/>
</dbReference>
<evidence type="ECO:0000313" key="1">
    <source>
        <dbReference type="EMBL" id="AXA22074.1"/>
    </source>
</evidence>
<organism evidence="1 2">
    <name type="scientific">Actinobacillus pleuropneumoniae</name>
    <name type="common">Haemophilus pleuropneumoniae</name>
    <dbReference type="NCBI Taxonomy" id="715"/>
    <lineage>
        <taxon>Bacteria</taxon>
        <taxon>Pseudomonadati</taxon>
        <taxon>Pseudomonadota</taxon>
        <taxon>Gammaproteobacteria</taxon>
        <taxon>Pasteurellales</taxon>
        <taxon>Pasteurellaceae</taxon>
        <taxon>Actinobacillus</taxon>
    </lineage>
</organism>
<reference evidence="2" key="2">
    <citation type="submission" date="2018-06" db="EMBL/GenBank/DDBJ databases">
        <title>Complete genome sequence of Actinobacillus pleuropneumoniae serotype 1 strain S4074 obtained by Oxford Nanopore and Illumina sequencing technologies.</title>
        <authorList>
            <person name="Dona V."/>
            <person name="Perreten V."/>
        </authorList>
    </citation>
    <scope>NUCLEOTIDE SEQUENCE [LARGE SCALE GENOMIC DNA]</scope>
    <source>
        <strain evidence="2">S4074</strain>
    </source>
</reference>
<protein>
    <submittedName>
        <fullName evidence="1">Acyltransferase</fullName>
    </submittedName>
</protein>
<dbReference type="Proteomes" id="UP000251823">
    <property type="component" value="Chromosome"/>
</dbReference>
<reference evidence="1 2" key="1">
    <citation type="journal article" date="2018" name="Int J Genomics">
        <title>Comparative Genomics of the First and Complete Genome of "Actinobacillus porcitonsillarum" Supports the Novel Species Hypothesis.</title>
        <authorList>
            <person name="Dona V."/>
            <person name="Perreten V."/>
        </authorList>
    </citation>
    <scope>NUCLEOTIDE SEQUENCE [LARGE SCALE GENOMIC DNA]</scope>
    <source>
        <strain evidence="1 2">S4074</strain>
    </source>
</reference>
<dbReference type="InterPro" id="IPR001451">
    <property type="entry name" value="Hexapep"/>
</dbReference>
<keyword evidence="1" id="KW-0808">Transferase</keyword>
<dbReference type="InterPro" id="IPR011004">
    <property type="entry name" value="Trimer_LpxA-like_sf"/>
</dbReference>
<sequence>MNIKEIYKKIKNELPVEYDIKIYQEQSIYWEKIINSPHSKDKYNLAISLNIKDKIIYLYRRDKEELKDINEIIPNFRLSERNNVFFHNIENYSLNESCEIFYILVKNAEDYLKNILIQNTKQKNVISGDYYDDMDNKISAPIGLVNVHFQFLGSNNKILISPKANLKNTFIECRGNNNTIIIDENVRMVGHWRLGFGCTLKIGKNSSSTNPVYITVAENTQLTIGEDCMFATNNQIRTDDAHPIYDVNTGKRVNMSKDIQIGDHVWIGYGATILSGSAIGSGSVIGAGSIVRNKFPNNCVIAGTPAKVVKKDIFWERPLLLNMSEEVVYSEEERRQKNYCKNTMETE</sequence>
<dbReference type="GeneID" id="48599864"/>
<dbReference type="PANTHER" id="PTHR23416">
    <property type="entry name" value="SIALIC ACID SYNTHASE-RELATED"/>
    <property type="match status" value="1"/>
</dbReference>
<gene>
    <name evidence="1" type="ORF">DRF63_08680</name>
</gene>
<dbReference type="Pfam" id="PF00132">
    <property type="entry name" value="Hexapep"/>
    <property type="match status" value="1"/>
</dbReference>
<dbReference type="CDD" id="cd04647">
    <property type="entry name" value="LbH_MAT_like"/>
    <property type="match status" value="1"/>
</dbReference>
<dbReference type="RefSeq" id="WP_005598918.1">
    <property type="nucleotide sequence ID" value="NZ_CBDBTG010000035.1"/>
</dbReference>
<dbReference type="Gene3D" id="2.160.10.10">
    <property type="entry name" value="Hexapeptide repeat proteins"/>
    <property type="match status" value="1"/>
</dbReference>
<dbReference type="GO" id="GO:0016746">
    <property type="term" value="F:acyltransferase activity"/>
    <property type="evidence" value="ECO:0007669"/>
    <property type="project" value="UniProtKB-KW"/>
</dbReference>